<dbReference type="EMBL" id="WTYJ01000003">
    <property type="protein sequence ID" value="MXP00145.1"/>
    <property type="molecule type" value="Genomic_DNA"/>
</dbReference>
<reference evidence="6 7" key="1">
    <citation type="submission" date="2019-12" db="EMBL/GenBank/DDBJ databases">
        <title>Genomic-based taxomic classification of the family Erythrobacteraceae.</title>
        <authorList>
            <person name="Xu L."/>
        </authorList>
    </citation>
    <scope>NUCLEOTIDE SEQUENCE [LARGE SCALE GENOMIC DNA]</scope>
    <source>
        <strain evidence="6 7">S36</strain>
    </source>
</reference>
<dbReference type="GO" id="GO:0051082">
    <property type="term" value="F:unfolded protein binding"/>
    <property type="evidence" value="ECO:0007669"/>
    <property type="project" value="InterPro"/>
</dbReference>
<dbReference type="InterPro" id="IPR023212">
    <property type="entry name" value="Hsp33_helix_hairpin_bin_dom_sf"/>
</dbReference>
<evidence type="ECO:0000313" key="6">
    <source>
        <dbReference type="EMBL" id="MXP00145.1"/>
    </source>
</evidence>
<evidence type="ECO:0000313" key="7">
    <source>
        <dbReference type="Proteomes" id="UP000469430"/>
    </source>
</evidence>
<dbReference type="InterPro" id="IPR000397">
    <property type="entry name" value="Heat_shock_Hsp33"/>
</dbReference>
<protein>
    <submittedName>
        <fullName evidence="6">Hsp33 family molecular chaperone HslO</fullName>
    </submittedName>
</protein>
<gene>
    <name evidence="6" type="ORF">GRI97_14220</name>
</gene>
<dbReference type="GO" id="GO:0044183">
    <property type="term" value="F:protein folding chaperone"/>
    <property type="evidence" value="ECO:0007669"/>
    <property type="project" value="TreeGrafter"/>
</dbReference>
<dbReference type="Gene3D" id="3.90.1280.10">
    <property type="entry name" value="HSP33 redox switch-like"/>
    <property type="match status" value="1"/>
</dbReference>
<keyword evidence="1" id="KW-0963">Cytoplasm</keyword>
<dbReference type="SUPFAM" id="SSF118352">
    <property type="entry name" value="HSP33 redox switch-like"/>
    <property type="match status" value="1"/>
</dbReference>
<evidence type="ECO:0000256" key="5">
    <source>
        <dbReference type="ARBA" id="ARBA00023284"/>
    </source>
</evidence>
<dbReference type="PANTHER" id="PTHR30111:SF1">
    <property type="entry name" value="33 KDA CHAPERONIN"/>
    <property type="match status" value="1"/>
</dbReference>
<dbReference type="Gene3D" id="3.55.30.10">
    <property type="entry name" value="Hsp33 domain"/>
    <property type="match status" value="1"/>
</dbReference>
<dbReference type="Proteomes" id="UP000469430">
    <property type="component" value="Unassembled WGS sequence"/>
</dbReference>
<dbReference type="PIRSF" id="PIRSF005261">
    <property type="entry name" value="Heat_shock_Hsp33"/>
    <property type="match status" value="1"/>
</dbReference>
<dbReference type="SUPFAM" id="SSF64397">
    <property type="entry name" value="Hsp33 domain"/>
    <property type="match status" value="1"/>
</dbReference>
<keyword evidence="2" id="KW-0862">Zinc</keyword>
<dbReference type="CDD" id="cd00498">
    <property type="entry name" value="Hsp33"/>
    <property type="match status" value="1"/>
</dbReference>
<dbReference type="OrthoDB" id="9793753at2"/>
<evidence type="ECO:0000256" key="2">
    <source>
        <dbReference type="ARBA" id="ARBA00022833"/>
    </source>
</evidence>
<evidence type="ECO:0000256" key="3">
    <source>
        <dbReference type="ARBA" id="ARBA00023157"/>
    </source>
</evidence>
<dbReference type="InterPro" id="IPR016154">
    <property type="entry name" value="Heat_shock_Hsp33_C"/>
</dbReference>
<accession>A0A6I4TVY0</accession>
<proteinExistence type="predicted"/>
<sequence length="301" mass="33350">MNTQDTGRQPTGMDQVLQFSIPARDARGRAVRFGSVLNQILAAHDYPPPVKAVLTEALVLTALMGSLLKEEDSQLTVQAQSPGGAIELLVCDYRNGELRGYARHDADRVAVLPPVPVLEDMFDGGHLAITFDLPATGERYQGVVPLEGDVLAEAVEAYFVRSEQVPTLIRVAVAQRGADTIAGGLLVQHLPDGEDGRERLHVQMDHVEWEHVSILAGSIRSDELTDPDLSLEQLTWRLFHEEEEVRVLPGTRFSRGCRCSIVHFEDVLSRFPAEDRREMRDDNGIILVDCAFCSKEFAIQD</sequence>
<dbReference type="GO" id="GO:0005737">
    <property type="term" value="C:cytoplasm"/>
    <property type="evidence" value="ECO:0007669"/>
    <property type="project" value="InterPro"/>
</dbReference>
<dbReference type="Pfam" id="PF01430">
    <property type="entry name" value="HSP33"/>
    <property type="match status" value="1"/>
</dbReference>
<keyword evidence="5" id="KW-0676">Redox-active center</keyword>
<dbReference type="AlphaFoldDB" id="A0A6I4TVY0"/>
<evidence type="ECO:0000256" key="4">
    <source>
        <dbReference type="ARBA" id="ARBA00023186"/>
    </source>
</evidence>
<dbReference type="Gene3D" id="1.10.287.480">
    <property type="entry name" value="helix hairpin bin"/>
    <property type="match status" value="1"/>
</dbReference>
<keyword evidence="7" id="KW-1185">Reference proteome</keyword>
<comment type="caution">
    <text evidence="6">The sequence shown here is derived from an EMBL/GenBank/DDBJ whole genome shotgun (WGS) entry which is preliminary data.</text>
</comment>
<keyword evidence="4" id="KW-0143">Chaperone</keyword>
<dbReference type="RefSeq" id="WP_161391879.1">
    <property type="nucleotide sequence ID" value="NZ_JBHSCP010000002.1"/>
</dbReference>
<organism evidence="6 7">
    <name type="scientific">Croceibacterium xixiisoli</name>
    <dbReference type="NCBI Taxonomy" id="1476466"/>
    <lineage>
        <taxon>Bacteria</taxon>
        <taxon>Pseudomonadati</taxon>
        <taxon>Pseudomonadota</taxon>
        <taxon>Alphaproteobacteria</taxon>
        <taxon>Sphingomonadales</taxon>
        <taxon>Erythrobacteraceae</taxon>
        <taxon>Croceibacterium</taxon>
    </lineage>
</organism>
<dbReference type="GO" id="GO:0042026">
    <property type="term" value="P:protein refolding"/>
    <property type="evidence" value="ECO:0007669"/>
    <property type="project" value="TreeGrafter"/>
</dbReference>
<dbReference type="InterPro" id="IPR016153">
    <property type="entry name" value="Heat_shock_Hsp33_N"/>
</dbReference>
<name>A0A6I4TVY0_9SPHN</name>
<dbReference type="PANTHER" id="PTHR30111">
    <property type="entry name" value="33 KDA CHAPERONIN"/>
    <property type="match status" value="1"/>
</dbReference>
<evidence type="ECO:0000256" key="1">
    <source>
        <dbReference type="ARBA" id="ARBA00022490"/>
    </source>
</evidence>
<keyword evidence="3" id="KW-1015">Disulfide bond</keyword>